<dbReference type="EMBL" id="AEVO01000025">
    <property type="protein sequence ID" value="EFY07643.1"/>
    <property type="molecule type" value="Genomic_DNA"/>
</dbReference>
<name>E8LIJ8_SUCHY</name>
<dbReference type="AlphaFoldDB" id="E8LIJ8"/>
<proteinExistence type="predicted"/>
<protein>
    <submittedName>
        <fullName evidence="1">Uncharacterized protein</fullName>
    </submittedName>
</protein>
<dbReference type="STRING" id="762983.HMPREF9444_00549"/>
<reference evidence="1 2" key="1">
    <citation type="submission" date="2011-01" db="EMBL/GenBank/DDBJ databases">
        <authorList>
            <person name="Weinstock G."/>
            <person name="Sodergren E."/>
            <person name="Clifton S."/>
            <person name="Fulton L."/>
            <person name="Fulton B."/>
            <person name="Courtney L."/>
            <person name="Fronick C."/>
            <person name="Harrison M."/>
            <person name="Strong C."/>
            <person name="Farmer C."/>
            <person name="Delahaunty K."/>
            <person name="Markovic C."/>
            <person name="Hall O."/>
            <person name="Minx P."/>
            <person name="Tomlinson C."/>
            <person name="Mitreva M."/>
            <person name="Hou S."/>
            <person name="Chen J."/>
            <person name="Wollam A."/>
            <person name="Pepin K.H."/>
            <person name="Johnson M."/>
            <person name="Bhonagiri V."/>
            <person name="Zhang X."/>
            <person name="Suruliraj S."/>
            <person name="Warren W."/>
            <person name="Chinwalla A."/>
            <person name="Mardis E.R."/>
            <person name="Wilson R.K."/>
        </authorList>
    </citation>
    <scope>NUCLEOTIDE SEQUENCE [LARGE SCALE GENOMIC DNA]</scope>
    <source>
        <strain evidence="2">DSM 22608 / JCM 16073 / KCTC 15190 / YIT 12066</strain>
    </source>
</reference>
<comment type="caution">
    <text evidence="1">The sequence shown here is derived from an EMBL/GenBank/DDBJ whole genome shotgun (WGS) entry which is preliminary data.</text>
</comment>
<gene>
    <name evidence="1" type="ORF">HMPREF9444_00549</name>
</gene>
<dbReference type="HOGENOM" id="CLU_3173997_0_0_6"/>
<keyword evidence="2" id="KW-1185">Reference proteome</keyword>
<sequence length="47" mass="5646">MFSPKHTRKLLLNFFFVICDNFLTSKQEKIKELSYIILSKNLLKINQ</sequence>
<evidence type="ECO:0000313" key="1">
    <source>
        <dbReference type="EMBL" id="EFY07643.1"/>
    </source>
</evidence>
<organism evidence="1 2">
    <name type="scientific">Succinatimonas hippei (strain DSM 22608 / JCM 16073 / KCTC 15190 / YIT 12066)</name>
    <dbReference type="NCBI Taxonomy" id="762983"/>
    <lineage>
        <taxon>Bacteria</taxon>
        <taxon>Pseudomonadati</taxon>
        <taxon>Pseudomonadota</taxon>
        <taxon>Gammaproteobacteria</taxon>
        <taxon>Aeromonadales</taxon>
        <taxon>Succinivibrionaceae</taxon>
        <taxon>Succinatimonas</taxon>
    </lineage>
</organism>
<evidence type="ECO:0000313" key="2">
    <source>
        <dbReference type="Proteomes" id="UP000018458"/>
    </source>
</evidence>
<accession>E8LIJ8</accession>
<dbReference type="Proteomes" id="UP000018458">
    <property type="component" value="Unassembled WGS sequence"/>
</dbReference>